<organism evidence="2 3">
    <name type="scientific">Seminavis robusta</name>
    <dbReference type="NCBI Taxonomy" id="568900"/>
    <lineage>
        <taxon>Eukaryota</taxon>
        <taxon>Sar</taxon>
        <taxon>Stramenopiles</taxon>
        <taxon>Ochrophyta</taxon>
        <taxon>Bacillariophyta</taxon>
        <taxon>Bacillariophyceae</taxon>
        <taxon>Bacillariophycidae</taxon>
        <taxon>Naviculales</taxon>
        <taxon>Naviculaceae</taxon>
        <taxon>Seminavis</taxon>
    </lineage>
</organism>
<accession>A0A9N8DT18</accession>
<dbReference type="AlphaFoldDB" id="A0A9N8DT18"/>
<sequence>MGTSRIVKPYCVAKDNYSTFWSCQEILGHRMDTSDLTTQLRATMVGEMRDVIHRILCTGEIITKHFQALLGMCQYALPVIRSTALLPPLHKSLHQARLQDAGSVQIHQNTVEHNSLHKLLKLINLAAADCQPLVAPCKQVLDLTKFGCPAEQHKFAGDGTSFEIKLDRQRPLMPCLQALMYLMWDGNPGAMWPSPEGVEGGWAGAEAIRLHRGQFLWRHRRRLTWAYCLKFTLVVYVGLGMK</sequence>
<evidence type="ECO:0000256" key="1">
    <source>
        <dbReference type="SAM" id="Phobius"/>
    </source>
</evidence>
<protein>
    <submittedName>
        <fullName evidence="2">Uncharacterized protein</fullName>
    </submittedName>
</protein>
<reference evidence="2" key="1">
    <citation type="submission" date="2020-06" db="EMBL/GenBank/DDBJ databases">
        <authorList>
            <consortium name="Plant Systems Biology data submission"/>
        </authorList>
    </citation>
    <scope>NUCLEOTIDE SEQUENCE</scope>
    <source>
        <strain evidence="2">D6</strain>
    </source>
</reference>
<dbReference type="EMBL" id="CAICTM010000259">
    <property type="protein sequence ID" value="CAB9506266.1"/>
    <property type="molecule type" value="Genomic_DNA"/>
</dbReference>
<dbReference type="Proteomes" id="UP001153069">
    <property type="component" value="Unassembled WGS sequence"/>
</dbReference>
<evidence type="ECO:0000313" key="2">
    <source>
        <dbReference type="EMBL" id="CAB9506266.1"/>
    </source>
</evidence>
<keyword evidence="1" id="KW-1133">Transmembrane helix</keyword>
<comment type="caution">
    <text evidence="2">The sequence shown here is derived from an EMBL/GenBank/DDBJ whole genome shotgun (WGS) entry which is preliminary data.</text>
</comment>
<keyword evidence="1" id="KW-0472">Membrane</keyword>
<proteinExistence type="predicted"/>
<feature type="transmembrane region" description="Helical" evidence="1">
    <location>
        <begin position="223"/>
        <end position="241"/>
    </location>
</feature>
<keyword evidence="1" id="KW-0812">Transmembrane</keyword>
<keyword evidence="3" id="KW-1185">Reference proteome</keyword>
<gene>
    <name evidence="2" type="ORF">SEMRO_260_G101651.2</name>
</gene>
<evidence type="ECO:0000313" key="3">
    <source>
        <dbReference type="Proteomes" id="UP001153069"/>
    </source>
</evidence>
<name>A0A9N8DT18_9STRA</name>